<organism evidence="1 2">
    <name type="scientific">Listeria ivanovii</name>
    <dbReference type="NCBI Taxonomy" id="1638"/>
    <lineage>
        <taxon>Bacteria</taxon>
        <taxon>Bacillati</taxon>
        <taxon>Bacillota</taxon>
        <taxon>Bacilli</taxon>
        <taxon>Bacillales</taxon>
        <taxon>Listeriaceae</taxon>
        <taxon>Listeria</taxon>
    </lineage>
</organism>
<sequence length="130" mass="14831">MEITYKDTQLKSINTSIEGISGGELERKNSLMFDAVYEDEIQNIIVRNEEKIVLDGEQVLFQITLESHFTCDEKIEDIRTILDVSEERERLTIPVLSESSLIIGFITGKLFGIPMVVAPMETEMETENDE</sequence>
<accession>A0AAX2DTC2</accession>
<dbReference type="EMBL" id="FNMX01000019">
    <property type="protein sequence ID" value="SDX38514.1"/>
    <property type="molecule type" value="Genomic_DNA"/>
</dbReference>
<protein>
    <submittedName>
        <fullName evidence="1">Uncharacterized protein</fullName>
    </submittedName>
</protein>
<dbReference type="AlphaFoldDB" id="A0AAX2DTC2"/>
<evidence type="ECO:0000313" key="1">
    <source>
        <dbReference type="EMBL" id="SDX38514.1"/>
    </source>
</evidence>
<evidence type="ECO:0000313" key="2">
    <source>
        <dbReference type="Proteomes" id="UP000183610"/>
    </source>
</evidence>
<dbReference type="RefSeq" id="WP_038406445.1">
    <property type="nucleotide sequence ID" value="NZ_FNMX01000019.1"/>
</dbReference>
<name>A0AAX2DTC2_LISIV</name>
<dbReference type="Proteomes" id="UP000183610">
    <property type="component" value="Unassembled WGS sequence"/>
</dbReference>
<proteinExistence type="predicted"/>
<comment type="caution">
    <text evidence="1">The sequence shown here is derived from an EMBL/GenBank/DDBJ whole genome shotgun (WGS) entry which is preliminary data.</text>
</comment>
<gene>
    <name evidence="1" type="ORF">SAMN05421782_11943</name>
</gene>
<reference evidence="1 2" key="1">
    <citation type="submission" date="2016-10" db="EMBL/GenBank/DDBJ databases">
        <authorList>
            <person name="Varghese N."/>
            <person name="Submissions S."/>
        </authorList>
    </citation>
    <scope>NUCLEOTIDE SEQUENCE [LARGE SCALE GENOMIC DNA]</scope>
    <source>
        <strain evidence="1 2">ATCC 49954</strain>
    </source>
</reference>